<dbReference type="AlphaFoldDB" id="A0A2J6TH98"/>
<protein>
    <submittedName>
        <fullName evidence="2">Uncharacterized protein</fullName>
    </submittedName>
</protein>
<dbReference type="EMBL" id="KZ613783">
    <property type="protein sequence ID" value="PMD62364.1"/>
    <property type="molecule type" value="Genomic_DNA"/>
</dbReference>
<evidence type="ECO:0000256" key="1">
    <source>
        <dbReference type="SAM" id="Phobius"/>
    </source>
</evidence>
<keyword evidence="1" id="KW-0472">Membrane</keyword>
<organism evidence="2 3">
    <name type="scientific">Hyaloscypha bicolor E</name>
    <dbReference type="NCBI Taxonomy" id="1095630"/>
    <lineage>
        <taxon>Eukaryota</taxon>
        <taxon>Fungi</taxon>
        <taxon>Dikarya</taxon>
        <taxon>Ascomycota</taxon>
        <taxon>Pezizomycotina</taxon>
        <taxon>Leotiomycetes</taxon>
        <taxon>Helotiales</taxon>
        <taxon>Hyaloscyphaceae</taxon>
        <taxon>Hyaloscypha</taxon>
        <taxon>Hyaloscypha bicolor</taxon>
    </lineage>
</organism>
<dbReference type="GeneID" id="36596470"/>
<proteinExistence type="predicted"/>
<dbReference type="Proteomes" id="UP000235371">
    <property type="component" value="Unassembled WGS sequence"/>
</dbReference>
<dbReference type="STRING" id="1095630.A0A2J6TH98"/>
<keyword evidence="1" id="KW-1133">Transmembrane helix</keyword>
<dbReference type="OrthoDB" id="5366038at2759"/>
<evidence type="ECO:0000313" key="2">
    <source>
        <dbReference type="EMBL" id="PMD62364.1"/>
    </source>
</evidence>
<dbReference type="InParanoid" id="A0A2J6TH98"/>
<keyword evidence="3" id="KW-1185">Reference proteome</keyword>
<name>A0A2J6TH98_9HELO</name>
<feature type="transmembrane region" description="Helical" evidence="1">
    <location>
        <begin position="6"/>
        <end position="24"/>
    </location>
</feature>
<dbReference type="RefSeq" id="XP_024739268.1">
    <property type="nucleotide sequence ID" value="XM_024888394.1"/>
</dbReference>
<evidence type="ECO:0000313" key="3">
    <source>
        <dbReference type="Proteomes" id="UP000235371"/>
    </source>
</evidence>
<keyword evidence="1" id="KW-0812">Transmembrane</keyword>
<reference evidence="2 3" key="1">
    <citation type="submission" date="2016-04" db="EMBL/GenBank/DDBJ databases">
        <title>A degradative enzymes factory behind the ericoid mycorrhizal symbiosis.</title>
        <authorList>
            <consortium name="DOE Joint Genome Institute"/>
            <person name="Martino E."/>
            <person name="Morin E."/>
            <person name="Grelet G."/>
            <person name="Kuo A."/>
            <person name="Kohler A."/>
            <person name="Daghino S."/>
            <person name="Barry K."/>
            <person name="Choi C."/>
            <person name="Cichocki N."/>
            <person name="Clum A."/>
            <person name="Copeland A."/>
            <person name="Hainaut M."/>
            <person name="Haridas S."/>
            <person name="Labutti K."/>
            <person name="Lindquist E."/>
            <person name="Lipzen A."/>
            <person name="Khouja H.-R."/>
            <person name="Murat C."/>
            <person name="Ohm R."/>
            <person name="Olson A."/>
            <person name="Spatafora J."/>
            <person name="Veneault-Fourrey C."/>
            <person name="Henrissat B."/>
            <person name="Grigoriev I."/>
            <person name="Martin F."/>
            <person name="Perotto S."/>
        </authorList>
    </citation>
    <scope>NUCLEOTIDE SEQUENCE [LARGE SCALE GENOMIC DNA]</scope>
    <source>
        <strain evidence="2 3">E</strain>
    </source>
</reference>
<accession>A0A2J6TH98</accession>
<sequence>MTSPLTGYYIACGALYFSYMDNYFKAYYKKGNIILPLIRKPSLYLSYLFTGNNSLYRAFRTNIRVYNYTFAFILISYKKDTRINFSYRI</sequence>
<gene>
    <name evidence="2" type="ORF">K444DRAFT_716983</name>
</gene>